<dbReference type="InterPro" id="IPR032095">
    <property type="entry name" value="Sacchrp_dh-like_C"/>
</dbReference>
<dbReference type="SUPFAM" id="SSF51735">
    <property type="entry name" value="NAD(P)-binding Rossmann-fold domains"/>
    <property type="match status" value="1"/>
</dbReference>
<dbReference type="InterPro" id="IPR036291">
    <property type="entry name" value="NAD(P)-bd_dom_sf"/>
</dbReference>
<feature type="domain" description="Saccharopine dehydrogenase-like C-terminal" evidence="3">
    <location>
        <begin position="126"/>
        <end position="424"/>
    </location>
</feature>
<dbReference type="Gene3D" id="3.30.360.10">
    <property type="entry name" value="Dihydrodipicolinate Reductase, domain 2"/>
    <property type="match status" value="1"/>
</dbReference>
<dbReference type="RefSeq" id="WP_386100477.1">
    <property type="nucleotide sequence ID" value="NZ_JBHUOZ010000003.1"/>
</dbReference>
<dbReference type="EMBL" id="JBHUOZ010000003">
    <property type="protein sequence ID" value="MFD2921009.1"/>
    <property type="molecule type" value="Genomic_DNA"/>
</dbReference>
<accession>A0ABW6A785</accession>
<evidence type="ECO:0000256" key="1">
    <source>
        <dbReference type="ARBA" id="ARBA00023002"/>
    </source>
</evidence>
<evidence type="ECO:0000259" key="3">
    <source>
        <dbReference type="Pfam" id="PF16653"/>
    </source>
</evidence>
<reference evidence="5" key="1">
    <citation type="journal article" date="2019" name="Int. J. Syst. Evol. Microbiol.">
        <title>The Global Catalogue of Microorganisms (GCM) 10K type strain sequencing project: providing services to taxonomists for standard genome sequencing and annotation.</title>
        <authorList>
            <consortium name="The Broad Institute Genomics Platform"/>
            <consortium name="The Broad Institute Genome Sequencing Center for Infectious Disease"/>
            <person name="Wu L."/>
            <person name="Ma J."/>
        </authorList>
    </citation>
    <scope>NUCLEOTIDE SEQUENCE [LARGE SCALE GENOMIC DNA]</scope>
    <source>
        <strain evidence="5">KCTC 23299</strain>
    </source>
</reference>
<feature type="domain" description="Saccharopine dehydrogenase NADP binding" evidence="2">
    <location>
        <begin position="4"/>
        <end position="120"/>
    </location>
</feature>
<dbReference type="InterPro" id="IPR005097">
    <property type="entry name" value="Sacchrp_dh_NADP-bd"/>
</dbReference>
<protein>
    <submittedName>
        <fullName evidence="4">Saccharopine dehydrogenase C-terminal domain-containing protein</fullName>
    </submittedName>
</protein>
<dbReference type="Gene3D" id="3.40.50.720">
    <property type="entry name" value="NAD(P)-binding Rossmann-like Domain"/>
    <property type="match status" value="1"/>
</dbReference>
<dbReference type="Gene3D" id="1.10.1870.10">
    <property type="entry name" value="Domain 3, Saccharopine reductase"/>
    <property type="match status" value="1"/>
</dbReference>
<evidence type="ECO:0000259" key="2">
    <source>
        <dbReference type="Pfam" id="PF03435"/>
    </source>
</evidence>
<dbReference type="PANTHER" id="PTHR11133:SF22">
    <property type="entry name" value="ALPHA-AMINOADIPIC SEMIALDEHYDE SYNTHASE, MITOCHONDRIAL"/>
    <property type="match status" value="1"/>
</dbReference>
<organism evidence="4 5">
    <name type="scientific">Terrimonas rubra</name>
    <dbReference type="NCBI Taxonomy" id="1035890"/>
    <lineage>
        <taxon>Bacteria</taxon>
        <taxon>Pseudomonadati</taxon>
        <taxon>Bacteroidota</taxon>
        <taxon>Chitinophagia</taxon>
        <taxon>Chitinophagales</taxon>
        <taxon>Chitinophagaceae</taxon>
        <taxon>Terrimonas</taxon>
    </lineage>
</organism>
<name>A0ABW6A785_9BACT</name>
<dbReference type="Proteomes" id="UP001597511">
    <property type="component" value="Unassembled WGS sequence"/>
</dbReference>
<keyword evidence="5" id="KW-1185">Reference proteome</keyword>
<comment type="caution">
    <text evidence="4">The sequence shown here is derived from an EMBL/GenBank/DDBJ whole genome shotgun (WGS) entry which is preliminary data.</text>
</comment>
<dbReference type="Pfam" id="PF16653">
    <property type="entry name" value="Sacchrp_dh_C"/>
    <property type="match status" value="1"/>
</dbReference>
<dbReference type="Pfam" id="PF03435">
    <property type="entry name" value="Sacchrp_dh_NADP"/>
    <property type="match status" value="1"/>
</dbReference>
<proteinExistence type="predicted"/>
<gene>
    <name evidence="4" type="ORF">ACFS6H_14890</name>
</gene>
<evidence type="ECO:0000313" key="5">
    <source>
        <dbReference type="Proteomes" id="UP001597511"/>
    </source>
</evidence>
<dbReference type="PANTHER" id="PTHR11133">
    <property type="entry name" value="SACCHAROPINE DEHYDROGENASE"/>
    <property type="match status" value="1"/>
</dbReference>
<keyword evidence="1" id="KW-0560">Oxidoreductase</keyword>
<dbReference type="InterPro" id="IPR051168">
    <property type="entry name" value="AASS"/>
</dbReference>
<sequence>MKQILLFGAGKSATVFITYIINNAAKENWMLTIVDASQELALAKIGGSPHGRALSFDITDTEARNKVVSEADIVVSMLPAALHYQVATSCIKYKKHLLTASYVDDAIKEQENTLKENGILFLCEMGLDPGIDHMSAMQLIDDIHAAGGVVQSFKSHCGGLVAPESDNNPWHYKISWNPRNVVLAGKAGAHYLEEGKEIRLPYGQLFNTGNTVSVDGLGKLGWYANRDSLSYATLYGLETAHTFVRTTLRYVDFIDGWRKIVDLGLTDEADKIDTSNKTLAAIWQQLIPAAVIAHASPLFLQQLEHFGYHDSDTVLPAGNYTRADFLQLILETKLALSPGDKDMIVMLHEIDYTDNTGAAKHINSSLIVKGDNSLHTAMAKTVGLPLAIATKYILNGTIQLTGLHIPTIKEIYKPVLEALGKEGILFEETVS</sequence>
<dbReference type="SUPFAM" id="SSF55347">
    <property type="entry name" value="Glyceraldehyde-3-phosphate dehydrogenase-like, C-terminal domain"/>
    <property type="match status" value="1"/>
</dbReference>
<evidence type="ECO:0000313" key="4">
    <source>
        <dbReference type="EMBL" id="MFD2921009.1"/>
    </source>
</evidence>